<evidence type="ECO:0000313" key="1">
    <source>
        <dbReference type="EMBL" id="VDM28830.1"/>
    </source>
</evidence>
<proteinExistence type="predicted"/>
<gene>
    <name evidence="1" type="ORF">TCNE_LOCUS3113</name>
</gene>
<evidence type="ECO:0000313" key="2">
    <source>
        <dbReference type="Proteomes" id="UP000050794"/>
    </source>
</evidence>
<dbReference type="AlphaFoldDB" id="A0A183U3P3"/>
<reference evidence="3" key="1">
    <citation type="submission" date="2016-06" db="UniProtKB">
        <authorList>
            <consortium name="WormBaseParasite"/>
        </authorList>
    </citation>
    <scope>IDENTIFICATION</scope>
</reference>
<dbReference type="Proteomes" id="UP000050794">
    <property type="component" value="Unassembled WGS sequence"/>
</dbReference>
<evidence type="ECO:0000313" key="3">
    <source>
        <dbReference type="WBParaSite" id="TCNE_0000311301-mRNA-1"/>
    </source>
</evidence>
<dbReference type="EMBL" id="UYWY01003703">
    <property type="protein sequence ID" value="VDM28830.1"/>
    <property type="molecule type" value="Genomic_DNA"/>
</dbReference>
<dbReference type="WBParaSite" id="TCNE_0000311301-mRNA-1">
    <property type="protein sequence ID" value="TCNE_0000311301-mRNA-1"/>
    <property type="gene ID" value="TCNE_0000311301"/>
</dbReference>
<sequence>LQVCCNVSSVKLWPVDVNSGRWTRGTLAYEKTFNNEAEDIWSELQVSVCDDKSEPTLGYAEAREGIKCTHYNGQTLTILSESIEMNRWYLVCYTKSTGCSQCHLEAMCDNDFTNECAEMWMLNSVSAITNESMTMWLKIGKRYPFIDQTSVEITVKDQARGKRILKYERLPELNKQIEVELRGVQPNGWYLVEACLRIKPPKTFTEKYDIDLNEGSRQMCKKGSYRTKESSATLSQCRFLFDLYLFVLLRILIIS</sequence>
<keyword evidence="2" id="KW-1185">Reference proteome</keyword>
<organism evidence="2 3">
    <name type="scientific">Toxocara canis</name>
    <name type="common">Canine roundworm</name>
    <dbReference type="NCBI Taxonomy" id="6265"/>
    <lineage>
        <taxon>Eukaryota</taxon>
        <taxon>Metazoa</taxon>
        <taxon>Ecdysozoa</taxon>
        <taxon>Nematoda</taxon>
        <taxon>Chromadorea</taxon>
        <taxon>Rhabditida</taxon>
        <taxon>Spirurina</taxon>
        <taxon>Ascaridomorpha</taxon>
        <taxon>Ascaridoidea</taxon>
        <taxon>Toxocaridae</taxon>
        <taxon>Toxocara</taxon>
    </lineage>
</organism>
<name>A0A183U3P3_TOXCA</name>
<protein>
    <submittedName>
        <fullName evidence="3">IGv domain-containing protein</fullName>
    </submittedName>
</protein>
<accession>A0A183U3P3</accession>
<reference evidence="1 2" key="2">
    <citation type="submission" date="2018-11" db="EMBL/GenBank/DDBJ databases">
        <authorList>
            <consortium name="Pathogen Informatics"/>
        </authorList>
    </citation>
    <scope>NUCLEOTIDE SEQUENCE [LARGE SCALE GENOMIC DNA]</scope>
</reference>